<feature type="domain" description="Helicase ATP-binding" evidence="1">
    <location>
        <begin position="18"/>
        <end position="186"/>
    </location>
</feature>
<evidence type="ECO:0000313" key="2">
    <source>
        <dbReference type="EMBL" id="KAJ8887739.1"/>
    </source>
</evidence>
<sequence>MPVSPLAFARSWAMSRQVGGPLNVILLCVHRHQNLLVQTPPRTGKTVAMVMSALSIVDPDQQCPQILFVVPTIELMYQIGRLFLAAQKSYSKQIRMTFAENHYVDGMIVYEQIVVGLPKRLNGMIHAYLLDASKLRLVVFEEADLLMSETNRYLYYCNRIHTGVKRRDVERLLCPVAPTTSPIRDRVIPVPNQDPVLSCFQCKCVAPTKFHKSGSPFVDFGSKSAPSDFMQCSPPFAGHRALSSVYTAQALACPRLAPSAVVRPFRRCPSLHQTSPDIHMAATKISGLSSCGWCLKCLRS</sequence>
<organism evidence="2 3">
    <name type="scientific">Dryococelus australis</name>
    <dbReference type="NCBI Taxonomy" id="614101"/>
    <lineage>
        <taxon>Eukaryota</taxon>
        <taxon>Metazoa</taxon>
        <taxon>Ecdysozoa</taxon>
        <taxon>Arthropoda</taxon>
        <taxon>Hexapoda</taxon>
        <taxon>Insecta</taxon>
        <taxon>Pterygota</taxon>
        <taxon>Neoptera</taxon>
        <taxon>Polyneoptera</taxon>
        <taxon>Phasmatodea</taxon>
        <taxon>Verophasmatodea</taxon>
        <taxon>Anareolatae</taxon>
        <taxon>Phasmatidae</taxon>
        <taxon>Eurycanthinae</taxon>
        <taxon>Dryococelus</taxon>
    </lineage>
</organism>
<dbReference type="Proteomes" id="UP001159363">
    <property type="component" value="Chromosome X"/>
</dbReference>
<dbReference type="SMART" id="SM00487">
    <property type="entry name" value="DEXDc"/>
    <property type="match status" value="1"/>
</dbReference>
<dbReference type="Pfam" id="PF00270">
    <property type="entry name" value="DEAD"/>
    <property type="match status" value="1"/>
</dbReference>
<gene>
    <name evidence="2" type="ORF">PR048_013957</name>
</gene>
<name>A0ABQ9HUJ7_9NEOP</name>
<proteinExistence type="predicted"/>
<dbReference type="SUPFAM" id="SSF52540">
    <property type="entry name" value="P-loop containing nucleoside triphosphate hydrolases"/>
    <property type="match status" value="1"/>
</dbReference>
<accession>A0ABQ9HUJ7</accession>
<keyword evidence="3" id="KW-1185">Reference proteome</keyword>
<dbReference type="InterPro" id="IPR014001">
    <property type="entry name" value="Helicase_ATP-bd"/>
</dbReference>
<comment type="caution">
    <text evidence="2">The sequence shown here is derived from an EMBL/GenBank/DDBJ whole genome shotgun (WGS) entry which is preliminary data.</text>
</comment>
<evidence type="ECO:0000313" key="3">
    <source>
        <dbReference type="Proteomes" id="UP001159363"/>
    </source>
</evidence>
<protein>
    <recommendedName>
        <fullName evidence="1">Helicase ATP-binding domain-containing protein</fullName>
    </recommendedName>
</protein>
<dbReference type="EMBL" id="JARBHB010000004">
    <property type="protein sequence ID" value="KAJ8887739.1"/>
    <property type="molecule type" value="Genomic_DNA"/>
</dbReference>
<dbReference type="InterPro" id="IPR027417">
    <property type="entry name" value="P-loop_NTPase"/>
</dbReference>
<evidence type="ECO:0000259" key="1">
    <source>
        <dbReference type="SMART" id="SM00487"/>
    </source>
</evidence>
<reference evidence="2 3" key="1">
    <citation type="submission" date="2023-02" db="EMBL/GenBank/DDBJ databases">
        <title>LHISI_Scaffold_Assembly.</title>
        <authorList>
            <person name="Stuart O.P."/>
            <person name="Cleave R."/>
            <person name="Magrath M.J.L."/>
            <person name="Mikheyev A.S."/>
        </authorList>
    </citation>
    <scope>NUCLEOTIDE SEQUENCE [LARGE SCALE GENOMIC DNA]</scope>
    <source>
        <strain evidence="2">Daus_M_001</strain>
        <tissue evidence="2">Leg muscle</tissue>
    </source>
</reference>
<dbReference type="Gene3D" id="3.40.50.300">
    <property type="entry name" value="P-loop containing nucleotide triphosphate hydrolases"/>
    <property type="match status" value="1"/>
</dbReference>
<dbReference type="InterPro" id="IPR011545">
    <property type="entry name" value="DEAD/DEAH_box_helicase_dom"/>
</dbReference>